<proteinExistence type="predicted"/>
<evidence type="ECO:0000313" key="1">
    <source>
        <dbReference type="EMBL" id="MED6221817.1"/>
    </source>
</evidence>
<gene>
    <name evidence="1" type="ORF">PIB30_058344</name>
</gene>
<dbReference type="EMBL" id="JASCZI010272349">
    <property type="protein sequence ID" value="MED6221817.1"/>
    <property type="molecule type" value="Genomic_DNA"/>
</dbReference>
<comment type="caution">
    <text evidence="1">The sequence shown here is derived from an EMBL/GenBank/DDBJ whole genome shotgun (WGS) entry which is preliminary data.</text>
</comment>
<keyword evidence="2" id="KW-1185">Reference proteome</keyword>
<reference evidence="1 2" key="1">
    <citation type="journal article" date="2023" name="Plants (Basel)">
        <title>Bridging the Gap: Combining Genomics and Transcriptomics Approaches to Understand Stylosanthes scabra, an Orphan Legume from the Brazilian Caatinga.</title>
        <authorList>
            <person name="Ferreira-Neto J.R.C."/>
            <person name="da Silva M.D."/>
            <person name="Binneck E."/>
            <person name="de Melo N.F."/>
            <person name="da Silva R.H."/>
            <person name="de Melo A.L.T.M."/>
            <person name="Pandolfi V."/>
            <person name="Bustamante F.O."/>
            <person name="Brasileiro-Vidal A.C."/>
            <person name="Benko-Iseppon A.M."/>
        </authorList>
    </citation>
    <scope>NUCLEOTIDE SEQUENCE [LARGE SCALE GENOMIC DNA]</scope>
    <source>
        <tissue evidence="1">Leaves</tissue>
    </source>
</reference>
<sequence>MKLKTRVGNVSPEIPKLVGIDHQAPRRTRSSPNSQGLENMQEGLAIFEQKNWMEGTRYRMAYPHDACVIDGKRATRASCSRKPCVNRSSRSKVIAIGSWCERRKN</sequence>
<evidence type="ECO:0000313" key="2">
    <source>
        <dbReference type="Proteomes" id="UP001341840"/>
    </source>
</evidence>
<name>A0ABU6ZIL8_9FABA</name>
<accession>A0ABU6ZIL8</accession>
<organism evidence="1 2">
    <name type="scientific">Stylosanthes scabra</name>
    <dbReference type="NCBI Taxonomy" id="79078"/>
    <lineage>
        <taxon>Eukaryota</taxon>
        <taxon>Viridiplantae</taxon>
        <taxon>Streptophyta</taxon>
        <taxon>Embryophyta</taxon>
        <taxon>Tracheophyta</taxon>
        <taxon>Spermatophyta</taxon>
        <taxon>Magnoliopsida</taxon>
        <taxon>eudicotyledons</taxon>
        <taxon>Gunneridae</taxon>
        <taxon>Pentapetalae</taxon>
        <taxon>rosids</taxon>
        <taxon>fabids</taxon>
        <taxon>Fabales</taxon>
        <taxon>Fabaceae</taxon>
        <taxon>Papilionoideae</taxon>
        <taxon>50 kb inversion clade</taxon>
        <taxon>dalbergioids sensu lato</taxon>
        <taxon>Dalbergieae</taxon>
        <taxon>Pterocarpus clade</taxon>
        <taxon>Stylosanthes</taxon>
    </lineage>
</organism>
<protein>
    <submittedName>
        <fullName evidence="1">Uncharacterized protein</fullName>
    </submittedName>
</protein>
<dbReference type="Proteomes" id="UP001341840">
    <property type="component" value="Unassembled WGS sequence"/>
</dbReference>